<feature type="transmembrane region" description="Helical" evidence="4">
    <location>
        <begin position="519"/>
        <end position="536"/>
    </location>
</feature>
<dbReference type="PROSITE" id="PS01180">
    <property type="entry name" value="CUB"/>
    <property type="match status" value="1"/>
</dbReference>
<keyword evidence="4" id="KW-1133">Transmembrane helix</keyword>
<dbReference type="Gene3D" id="2.60.120.290">
    <property type="entry name" value="Spermadhesin, CUB domain"/>
    <property type="match status" value="1"/>
</dbReference>
<dbReference type="PANTHER" id="PTHR46908:SF8">
    <property type="entry name" value="C-TYPE LECTIN DOMAIN-CONTAINING PROTEIN"/>
    <property type="match status" value="1"/>
</dbReference>
<sequence length="539" mass="59491">MISLFFFLSAVRCNEVPIGGVGLKDTTGMRWETSGCVRNALWAMREKMKFFVTPNFPMKYPDSVTCTWKMRTTGAKKIKIDWQVFWMDGCNDGNQVIVHDPKANKRLGPYCGMKKPPSYISKGNQLEITLKKGKTPHPQNGRGVQFMVGFLAVGSNAKTGTSKTPKKGNRKIGGGKGALLKSASPKRPLLPPPSKDGKVNVSHLSVSRNGHVTYKRPVLPSKKEPSGDIRTAPNSGPGNPAGPAGKNGSPGGMVDGVCTDPPDMGCNNKNWKPHEDTHSSSPIDLKNAPDGYGKINMTELAMWINGEIAEKPTPATRNTKALAPTLVPTTTIMSPVRPGVENLWQSKRSRPNGLAIVYGSDFDAVNGTEEVYEYYDYEQSMDNKEMIRTVLPFLGGIFVLLLLLAVGVKLCIFADKTKRQSLQQMHRKTAALKIGIEVAKSMKNGSDRNPDEDVGLIGNARKGIKMTRERLISVEREEKRKKKLKYTGLFSDEYVDVGARSWKRLSRHGNATITQLKNYMFFGILFWGIIVGISNWDLK</sequence>
<evidence type="ECO:0000313" key="7">
    <source>
        <dbReference type="Proteomes" id="UP001158576"/>
    </source>
</evidence>
<accession>A0ABN7RMI8</accession>
<dbReference type="CDD" id="cd00041">
    <property type="entry name" value="CUB"/>
    <property type="match status" value="1"/>
</dbReference>
<gene>
    <name evidence="6" type="ORF">OKIOD_LOCUS530</name>
</gene>
<dbReference type="InterPro" id="IPR000859">
    <property type="entry name" value="CUB_dom"/>
</dbReference>
<dbReference type="InterPro" id="IPR035914">
    <property type="entry name" value="Sperma_CUB_dom_sf"/>
</dbReference>
<keyword evidence="4" id="KW-0472">Membrane</keyword>
<dbReference type="Pfam" id="PF00431">
    <property type="entry name" value="CUB"/>
    <property type="match status" value="1"/>
</dbReference>
<dbReference type="SMART" id="SM00042">
    <property type="entry name" value="CUB"/>
    <property type="match status" value="1"/>
</dbReference>
<dbReference type="EMBL" id="OU015568">
    <property type="protein sequence ID" value="CAG5078388.1"/>
    <property type="molecule type" value="Genomic_DNA"/>
</dbReference>
<keyword evidence="1" id="KW-1015">Disulfide bond</keyword>
<dbReference type="PANTHER" id="PTHR46908">
    <property type="entry name" value="CUBILIN-LIKE PROTEIN"/>
    <property type="match status" value="1"/>
</dbReference>
<comment type="caution">
    <text evidence="2">Lacks conserved residue(s) required for the propagation of feature annotation.</text>
</comment>
<proteinExistence type="predicted"/>
<feature type="domain" description="CUB" evidence="5">
    <location>
        <begin position="33"/>
        <end position="153"/>
    </location>
</feature>
<dbReference type="InterPro" id="IPR052129">
    <property type="entry name" value="Spermadhesin-Link_domain"/>
</dbReference>
<feature type="compositionally biased region" description="Low complexity" evidence="3">
    <location>
        <begin position="232"/>
        <end position="247"/>
    </location>
</feature>
<evidence type="ECO:0000256" key="4">
    <source>
        <dbReference type="SAM" id="Phobius"/>
    </source>
</evidence>
<evidence type="ECO:0000259" key="5">
    <source>
        <dbReference type="PROSITE" id="PS01180"/>
    </source>
</evidence>
<dbReference type="SUPFAM" id="SSF49854">
    <property type="entry name" value="Spermadhesin, CUB domain"/>
    <property type="match status" value="1"/>
</dbReference>
<dbReference type="Proteomes" id="UP001158576">
    <property type="component" value="Chromosome PAR"/>
</dbReference>
<keyword evidence="7" id="KW-1185">Reference proteome</keyword>
<name>A0ABN7RMI8_OIKDI</name>
<evidence type="ECO:0000256" key="1">
    <source>
        <dbReference type="ARBA" id="ARBA00023157"/>
    </source>
</evidence>
<keyword evidence="4" id="KW-0812">Transmembrane</keyword>
<feature type="region of interest" description="Disordered" evidence="3">
    <location>
        <begin position="157"/>
        <end position="253"/>
    </location>
</feature>
<protein>
    <submittedName>
        <fullName evidence="6">Oidioi.mRNA.OKI2018_I69.PAR.g8972.t1.cds</fullName>
    </submittedName>
</protein>
<evidence type="ECO:0000313" key="6">
    <source>
        <dbReference type="EMBL" id="CAG5078388.1"/>
    </source>
</evidence>
<evidence type="ECO:0000256" key="3">
    <source>
        <dbReference type="SAM" id="MobiDB-lite"/>
    </source>
</evidence>
<evidence type="ECO:0000256" key="2">
    <source>
        <dbReference type="PROSITE-ProRule" id="PRU00059"/>
    </source>
</evidence>
<feature type="transmembrane region" description="Helical" evidence="4">
    <location>
        <begin position="390"/>
        <end position="412"/>
    </location>
</feature>
<organism evidence="6 7">
    <name type="scientific">Oikopleura dioica</name>
    <name type="common">Tunicate</name>
    <dbReference type="NCBI Taxonomy" id="34765"/>
    <lineage>
        <taxon>Eukaryota</taxon>
        <taxon>Metazoa</taxon>
        <taxon>Chordata</taxon>
        <taxon>Tunicata</taxon>
        <taxon>Appendicularia</taxon>
        <taxon>Copelata</taxon>
        <taxon>Oikopleuridae</taxon>
        <taxon>Oikopleura</taxon>
    </lineage>
</organism>
<reference evidence="6 7" key="1">
    <citation type="submission" date="2021-04" db="EMBL/GenBank/DDBJ databases">
        <authorList>
            <person name="Bliznina A."/>
        </authorList>
    </citation>
    <scope>NUCLEOTIDE SEQUENCE [LARGE SCALE GENOMIC DNA]</scope>
</reference>